<dbReference type="SUPFAM" id="SSF46689">
    <property type="entry name" value="Homeodomain-like"/>
    <property type="match status" value="1"/>
</dbReference>
<evidence type="ECO:0000313" key="2">
    <source>
        <dbReference type="EMBL" id="HEA17071.1"/>
    </source>
</evidence>
<comment type="caution">
    <text evidence="2">The sequence shown here is derived from an EMBL/GenBank/DDBJ whole genome shotgun (WGS) entry which is preliminary data.</text>
</comment>
<dbReference type="InterPro" id="IPR009057">
    <property type="entry name" value="Homeodomain-like_sf"/>
</dbReference>
<protein>
    <recommendedName>
        <fullName evidence="1">Resolvase HTH domain-containing protein</fullName>
    </recommendedName>
</protein>
<dbReference type="GO" id="GO:0003677">
    <property type="term" value="F:DNA binding"/>
    <property type="evidence" value="ECO:0007669"/>
    <property type="project" value="InterPro"/>
</dbReference>
<dbReference type="GO" id="GO:0000150">
    <property type="term" value="F:DNA strand exchange activity"/>
    <property type="evidence" value="ECO:0007669"/>
    <property type="project" value="InterPro"/>
</dbReference>
<dbReference type="Pfam" id="PF02796">
    <property type="entry name" value="HTH_7"/>
    <property type="match status" value="1"/>
</dbReference>
<proteinExistence type="predicted"/>
<dbReference type="InterPro" id="IPR006120">
    <property type="entry name" value="Resolvase_HTH_dom"/>
</dbReference>
<dbReference type="AlphaFoldDB" id="A0A7V1CZA6"/>
<dbReference type="Proteomes" id="UP000886188">
    <property type="component" value="Unassembled WGS sequence"/>
</dbReference>
<organism evidence="2">
    <name type="scientific">Pseudoalteromonas prydzensis</name>
    <dbReference type="NCBI Taxonomy" id="182141"/>
    <lineage>
        <taxon>Bacteria</taxon>
        <taxon>Pseudomonadati</taxon>
        <taxon>Pseudomonadota</taxon>
        <taxon>Gammaproteobacteria</taxon>
        <taxon>Alteromonadales</taxon>
        <taxon>Pseudoalteromonadaceae</taxon>
        <taxon>Pseudoalteromonas</taxon>
    </lineage>
</organism>
<evidence type="ECO:0000259" key="1">
    <source>
        <dbReference type="Pfam" id="PF02796"/>
    </source>
</evidence>
<dbReference type="EMBL" id="DRGM01000125">
    <property type="protein sequence ID" value="HEA17071.1"/>
    <property type="molecule type" value="Genomic_DNA"/>
</dbReference>
<feature type="domain" description="Resolvase HTH" evidence="1">
    <location>
        <begin position="2"/>
        <end position="43"/>
    </location>
</feature>
<accession>A0A7V1CZA6</accession>
<sequence length="50" mass="5744">MGRLPALSDKQAKELYKDKLNGESISALAKKYSVSRPTVHRIIERMEQKK</sequence>
<dbReference type="Gene3D" id="1.10.10.60">
    <property type="entry name" value="Homeodomain-like"/>
    <property type="match status" value="1"/>
</dbReference>
<reference evidence="2" key="1">
    <citation type="journal article" date="2020" name="mSystems">
        <title>Genome- and Community-Level Interaction Insights into Carbon Utilization and Element Cycling Functions of Hydrothermarchaeota in Hydrothermal Sediment.</title>
        <authorList>
            <person name="Zhou Z."/>
            <person name="Liu Y."/>
            <person name="Xu W."/>
            <person name="Pan J."/>
            <person name="Luo Z.H."/>
            <person name="Li M."/>
        </authorList>
    </citation>
    <scope>NUCLEOTIDE SEQUENCE [LARGE SCALE GENOMIC DNA]</scope>
    <source>
        <strain evidence="2">HyVt-346</strain>
    </source>
</reference>
<gene>
    <name evidence="2" type="ORF">ENH88_11625</name>
</gene>
<name>A0A7V1CZA6_9GAMM</name>